<evidence type="ECO:0000259" key="6">
    <source>
        <dbReference type="PROSITE" id="PS51387"/>
    </source>
</evidence>
<dbReference type="GO" id="GO:0004854">
    <property type="term" value="F:xanthine dehydrogenase activity"/>
    <property type="evidence" value="ECO:0007669"/>
    <property type="project" value="UniProtKB-EC"/>
</dbReference>
<dbReference type="GO" id="GO:0005506">
    <property type="term" value="F:iron ion binding"/>
    <property type="evidence" value="ECO:0007669"/>
    <property type="project" value="InterPro"/>
</dbReference>
<dbReference type="SUPFAM" id="SSF56176">
    <property type="entry name" value="FAD-binding/transporter-associated domain-like"/>
    <property type="match status" value="1"/>
</dbReference>
<proteinExistence type="predicted"/>
<dbReference type="InterPro" id="IPR014307">
    <property type="entry name" value="Xanthine_DH_ssu"/>
</dbReference>
<accession>A0A7W4WFW0</accession>
<dbReference type="SMART" id="SM01092">
    <property type="entry name" value="CO_deh_flav_C"/>
    <property type="match status" value="1"/>
</dbReference>
<dbReference type="InterPro" id="IPR002888">
    <property type="entry name" value="2Fe-2S-bd"/>
</dbReference>
<dbReference type="InterPro" id="IPR016167">
    <property type="entry name" value="FAD-bd_PCMH_sub1"/>
</dbReference>
<dbReference type="RefSeq" id="WP_183462548.1">
    <property type="nucleotide sequence ID" value="NZ_JACHWZ010000021.1"/>
</dbReference>
<dbReference type="Proteomes" id="UP000535937">
    <property type="component" value="Unassembled WGS sequence"/>
</dbReference>
<dbReference type="Pfam" id="PF00111">
    <property type="entry name" value="Fer2"/>
    <property type="match status" value="1"/>
</dbReference>
<dbReference type="InterPro" id="IPR006058">
    <property type="entry name" value="2Fe2S_fd_BS"/>
</dbReference>
<keyword evidence="4 7" id="KW-0560">Oxidoreductase</keyword>
<dbReference type="SUPFAM" id="SSF47741">
    <property type="entry name" value="CO dehydrogenase ISP C-domain like"/>
    <property type="match status" value="1"/>
</dbReference>
<dbReference type="PANTHER" id="PTHR45444:SF3">
    <property type="entry name" value="XANTHINE DEHYDROGENASE"/>
    <property type="match status" value="1"/>
</dbReference>
<keyword evidence="1" id="KW-0285">Flavoprotein</keyword>
<reference evidence="7 8" key="1">
    <citation type="submission" date="2020-08" db="EMBL/GenBank/DDBJ databases">
        <title>Genomic Encyclopedia of Type Strains, Phase III (KMG-III): the genomes of soil and plant-associated and newly described type strains.</title>
        <authorList>
            <person name="Whitman W."/>
        </authorList>
    </citation>
    <scope>NUCLEOTIDE SEQUENCE [LARGE SCALE GENOMIC DNA]</scope>
    <source>
        <strain evidence="7 8">CECT 8799</strain>
    </source>
</reference>
<gene>
    <name evidence="7" type="ORF">FHS09_003721</name>
</gene>
<dbReference type="InterPro" id="IPR036683">
    <property type="entry name" value="CO_DH_flav_C_dom_sf"/>
</dbReference>
<dbReference type="InterPro" id="IPR036884">
    <property type="entry name" value="2Fe-2S-bd_dom_sf"/>
</dbReference>
<dbReference type="InterPro" id="IPR012675">
    <property type="entry name" value="Beta-grasp_dom_sf"/>
</dbReference>
<dbReference type="InterPro" id="IPR002346">
    <property type="entry name" value="Mopterin_DH_FAD-bd"/>
</dbReference>
<evidence type="ECO:0000313" key="7">
    <source>
        <dbReference type="EMBL" id="MBB3062871.1"/>
    </source>
</evidence>
<dbReference type="Gene3D" id="3.30.390.50">
    <property type="entry name" value="CO dehydrogenase flavoprotein, C-terminal domain"/>
    <property type="match status" value="1"/>
</dbReference>
<dbReference type="PROSITE" id="PS51387">
    <property type="entry name" value="FAD_PCMH"/>
    <property type="match status" value="1"/>
</dbReference>
<dbReference type="Pfam" id="PF03450">
    <property type="entry name" value="CO_deh_flav_C"/>
    <property type="match status" value="1"/>
</dbReference>
<evidence type="ECO:0000256" key="1">
    <source>
        <dbReference type="ARBA" id="ARBA00022630"/>
    </source>
</evidence>
<dbReference type="NCBIfam" id="TIGR02963">
    <property type="entry name" value="xanthine_xdhA"/>
    <property type="match status" value="1"/>
</dbReference>
<dbReference type="SUPFAM" id="SSF55447">
    <property type="entry name" value="CO dehydrogenase flavoprotein C-terminal domain-like"/>
    <property type="match status" value="1"/>
</dbReference>
<dbReference type="EC" id="1.17.1.4" evidence="7"/>
<sequence>MKFVLNRDLVEESAPAADTTLLRYLREIRRLCGTKEGCASGDCGACTVLLGALGEGCIHYRAVNACITPLAAANRRHLVTVEHLAEDGELHPAQREMVHCHGSQCGFCTPGFVMSLAGLHQQKLAQRETQVNRAQVCEAIAGNLCRCTGYRPIIDAGLKMVQPPDPGHRLDTPERVEQLAAIATAPSLPNYFQPRDLAELEQLLGEHPDARLIAGGTDLMLEVTQHYRSIEKMIDLSAVEELHRIDERDERIHMGAALSYRELENFFAPRSAEISRLLLRIGSRQIRNRGTLGGNIANASPVADLPPLLLSLDTDVTLRNSRGGERRLPLEVFYRGYKDTALDAGEYLARVSFDAIALNDFHRCYKVSKRFEDDISSAMAAIRFRGGERHFTEVRIAYGGMAATPVRAPAAEKILRGSATDDECALEAALAAIEEMMLPISDVRASAEYRRQLAQNLLRRAWLEFNGENETEARHA</sequence>
<dbReference type="AlphaFoldDB" id="A0A7W4WFW0"/>
<dbReference type="EMBL" id="JACHWZ010000021">
    <property type="protein sequence ID" value="MBB3062871.1"/>
    <property type="molecule type" value="Genomic_DNA"/>
</dbReference>
<dbReference type="InterPro" id="IPR001041">
    <property type="entry name" value="2Fe-2S_ferredoxin-type"/>
</dbReference>
<dbReference type="Pfam" id="PF00941">
    <property type="entry name" value="FAD_binding_5"/>
    <property type="match status" value="1"/>
</dbReference>
<evidence type="ECO:0000256" key="5">
    <source>
        <dbReference type="ARBA" id="ARBA00023004"/>
    </source>
</evidence>
<evidence type="ECO:0000256" key="4">
    <source>
        <dbReference type="ARBA" id="ARBA00023002"/>
    </source>
</evidence>
<dbReference type="GO" id="GO:0051537">
    <property type="term" value="F:2 iron, 2 sulfur cluster binding"/>
    <property type="evidence" value="ECO:0007669"/>
    <property type="project" value="InterPro"/>
</dbReference>
<dbReference type="InterPro" id="IPR012175">
    <property type="entry name" value="Xanth_DH_ssu_bac"/>
</dbReference>
<keyword evidence="8" id="KW-1185">Reference proteome</keyword>
<keyword evidence="5" id="KW-0408">Iron</keyword>
<evidence type="ECO:0000313" key="8">
    <source>
        <dbReference type="Proteomes" id="UP000535937"/>
    </source>
</evidence>
<dbReference type="SUPFAM" id="SSF54292">
    <property type="entry name" value="2Fe-2S ferredoxin-like"/>
    <property type="match status" value="1"/>
</dbReference>
<evidence type="ECO:0000256" key="3">
    <source>
        <dbReference type="ARBA" id="ARBA00022827"/>
    </source>
</evidence>
<keyword evidence="2" id="KW-0479">Metal-binding</keyword>
<comment type="caution">
    <text evidence="7">The sequence shown here is derived from an EMBL/GenBank/DDBJ whole genome shotgun (WGS) entry which is preliminary data.</text>
</comment>
<dbReference type="InterPro" id="IPR016166">
    <property type="entry name" value="FAD-bd_PCMH"/>
</dbReference>
<name>A0A7W4WFW0_9GAMM</name>
<dbReference type="Gene3D" id="3.10.20.30">
    <property type="match status" value="1"/>
</dbReference>
<organism evidence="7 8">
    <name type="scientific">Microbulbifer rhizosphaerae</name>
    <dbReference type="NCBI Taxonomy" id="1562603"/>
    <lineage>
        <taxon>Bacteria</taxon>
        <taxon>Pseudomonadati</taxon>
        <taxon>Pseudomonadota</taxon>
        <taxon>Gammaproteobacteria</taxon>
        <taxon>Cellvibrionales</taxon>
        <taxon>Microbulbiferaceae</taxon>
        <taxon>Microbulbifer</taxon>
    </lineage>
</organism>
<dbReference type="Gene3D" id="3.30.43.10">
    <property type="entry name" value="Uridine Diphospho-n-acetylenolpyruvylglucosamine Reductase, domain 2"/>
    <property type="match status" value="1"/>
</dbReference>
<dbReference type="InterPro" id="IPR016169">
    <property type="entry name" value="FAD-bd_PCMH_sub2"/>
</dbReference>
<dbReference type="PANTHER" id="PTHR45444">
    <property type="entry name" value="XANTHINE DEHYDROGENASE"/>
    <property type="match status" value="1"/>
</dbReference>
<dbReference type="InterPro" id="IPR005107">
    <property type="entry name" value="CO_DH_flav_C"/>
</dbReference>
<dbReference type="Pfam" id="PF01799">
    <property type="entry name" value="Fer2_2"/>
    <property type="match status" value="1"/>
</dbReference>
<dbReference type="PROSITE" id="PS00197">
    <property type="entry name" value="2FE2S_FER_1"/>
    <property type="match status" value="1"/>
</dbReference>
<evidence type="ECO:0000256" key="2">
    <source>
        <dbReference type="ARBA" id="ARBA00022723"/>
    </source>
</evidence>
<dbReference type="PIRSF" id="PIRSF036557">
    <property type="entry name" value="XdhA_RC"/>
    <property type="match status" value="1"/>
</dbReference>
<dbReference type="Gene3D" id="1.10.150.120">
    <property type="entry name" value="[2Fe-2S]-binding domain"/>
    <property type="match status" value="1"/>
</dbReference>
<dbReference type="InterPro" id="IPR016208">
    <property type="entry name" value="Ald_Oxase/xanthine_DH-like"/>
</dbReference>
<dbReference type="GO" id="GO:0071949">
    <property type="term" value="F:FAD binding"/>
    <property type="evidence" value="ECO:0007669"/>
    <property type="project" value="InterPro"/>
</dbReference>
<protein>
    <submittedName>
        <fullName evidence="7">Xanthine dehydrogenase small subunit</fullName>
        <ecNumber evidence="7">1.17.1.4</ecNumber>
    </submittedName>
</protein>
<dbReference type="InterPro" id="IPR036010">
    <property type="entry name" value="2Fe-2S_ferredoxin-like_sf"/>
</dbReference>
<dbReference type="CDD" id="cd00207">
    <property type="entry name" value="fer2"/>
    <property type="match status" value="1"/>
</dbReference>
<dbReference type="InterPro" id="IPR036318">
    <property type="entry name" value="FAD-bd_PCMH-like_sf"/>
</dbReference>
<feature type="domain" description="FAD-binding PCMH-type" evidence="6">
    <location>
        <begin position="184"/>
        <end position="358"/>
    </location>
</feature>
<keyword evidence="3" id="KW-0274">FAD</keyword>
<dbReference type="Gene3D" id="3.30.465.10">
    <property type="match status" value="1"/>
</dbReference>